<gene>
    <name evidence="1" type="ORF">BPO_0726</name>
</gene>
<dbReference type="InterPro" id="IPR005583">
    <property type="entry name" value="YaaA"/>
</dbReference>
<dbReference type="GO" id="GO:0005829">
    <property type="term" value="C:cytosol"/>
    <property type="evidence" value="ECO:0007669"/>
    <property type="project" value="TreeGrafter"/>
</dbReference>
<evidence type="ECO:0000313" key="2">
    <source>
        <dbReference type="Proteomes" id="UP001432059"/>
    </source>
</evidence>
<protein>
    <submittedName>
        <fullName evidence="1">Uncharacterized protein</fullName>
    </submittedName>
</protein>
<accession>A0AAU0F1Q1</accession>
<dbReference type="PANTHER" id="PTHR30283">
    <property type="entry name" value="PEROXIDE STRESS RESPONSE PROTEIN YAAA"/>
    <property type="match status" value="1"/>
</dbReference>
<dbReference type="GO" id="GO:0033194">
    <property type="term" value="P:response to hydroperoxide"/>
    <property type="evidence" value="ECO:0007669"/>
    <property type="project" value="TreeGrafter"/>
</dbReference>
<dbReference type="EMBL" id="CP136426">
    <property type="protein sequence ID" value="WOC51373.1"/>
    <property type="molecule type" value="Genomic_DNA"/>
</dbReference>
<reference evidence="1" key="1">
    <citation type="submission" date="2023-10" db="EMBL/GenBank/DDBJ databases">
        <title>Characterization and whole genome sequencing of a novel strain of Bergeyella porcorum QD2021 isolated from pig.</title>
        <authorList>
            <person name="Liu G."/>
            <person name="Chen C."/>
            <person name="Han X."/>
        </authorList>
    </citation>
    <scope>NUCLEOTIDE SEQUENCE</scope>
    <source>
        <strain evidence="1">QD2021</strain>
    </source>
</reference>
<evidence type="ECO:0000313" key="1">
    <source>
        <dbReference type="EMBL" id="WOC51373.1"/>
    </source>
</evidence>
<dbReference type="AlphaFoldDB" id="A0AAU0F1Q1"/>
<name>A0AAU0F1Q1_9FLAO</name>
<proteinExistence type="predicted"/>
<dbReference type="Proteomes" id="UP001432059">
    <property type="component" value="Chromosome"/>
</dbReference>
<dbReference type="KEGG" id="bpor:BPO_0726"/>
<dbReference type="Pfam" id="PF03883">
    <property type="entry name" value="H2O2_YaaD"/>
    <property type="match status" value="1"/>
</dbReference>
<keyword evidence="2" id="KW-1185">Reference proteome</keyword>
<sequence length="202" mass="23584">MKIITSPAKLMNISNSTEFLKPSKPTFIQEAALIQSYLKEKSPKFLSELMEISPKLAEENWERNQNWKANPTAKESTPAMFAFTGEVYRGLDANTLSKEAVDYLQKNYRMLSGLYGWLKPSDKVMLYRLEMGRHFEFEHYKNLYEFWQDKVTAQLNSELKKKDLVLNLASNEYFKVIDKKKVNAPIINFDFYELKSGKPKTI</sequence>
<dbReference type="PANTHER" id="PTHR30283:SF4">
    <property type="entry name" value="PEROXIDE STRESS RESISTANCE PROTEIN YAAA"/>
    <property type="match status" value="1"/>
</dbReference>
<organism evidence="1 2">
    <name type="scientific">Bergeyella porcorum</name>
    <dbReference type="NCBI Taxonomy" id="1735111"/>
    <lineage>
        <taxon>Bacteria</taxon>
        <taxon>Pseudomonadati</taxon>
        <taxon>Bacteroidota</taxon>
        <taxon>Flavobacteriia</taxon>
        <taxon>Flavobacteriales</taxon>
        <taxon>Weeksellaceae</taxon>
        <taxon>Bergeyella</taxon>
    </lineage>
</organism>